<organism evidence="2">
    <name type="scientific">Carabus violaceus</name>
    <name type="common">Violet ground beetle</name>
    <dbReference type="NCBI Taxonomy" id="41075"/>
    <lineage>
        <taxon>Eukaryota</taxon>
        <taxon>Metazoa</taxon>
        <taxon>Ecdysozoa</taxon>
        <taxon>Arthropoda</taxon>
        <taxon>Hexapoda</taxon>
        <taxon>Insecta</taxon>
        <taxon>Pterygota</taxon>
        <taxon>Neoptera</taxon>
        <taxon>Endopterygota</taxon>
        <taxon>Coleoptera</taxon>
        <taxon>Adephaga</taxon>
        <taxon>Caraboidea</taxon>
        <taxon>Carabidae</taxon>
        <taxon>Carabinae</taxon>
        <taxon>Carabini</taxon>
        <taxon>Carabina</taxon>
        <taxon>Carabus</taxon>
        <taxon>Megodontus</taxon>
    </lineage>
</organism>
<dbReference type="EMBL" id="MN837669">
    <property type="protein sequence ID" value="QHB80566.1"/>
    <property type="molecule type" value="mRNA"/>
</dbReference>
<feature type="signal peptide" evidence="1">
    <location>
        <begin position="1"/>
        <end position="26"/>
    </location>
</feature>
<evidence type="ECO:0000256" key="1">
    <source>
        <dbReference type="SAM" id="SignalP"/>
    </source>
</evidence>
<dbReference type="GO" id="GO:0005102">
    <property type="term" value="F:signaling receptor binding"/>
    <property type="evidence" value="ECO:0007669"/>
    <property type="project" value="TreeGrafter"/>
</dbReference>
<dbReference type="Gene3D" id="2.10.90.10">
    <property type="entry name" value="Cystine-knot cytokines"/>
    <property type="match status" value="1"/>
</dbReference>
<dbReference type="PANTHER" id="PTHR39940:SF1">
    <property type="entry name" value="PROTHORACICOTROPIC HORMONE, ISOFORM F"/>
    <property type="match status" value="1"/>
</dbReference>
<dbReference type="AlphaFoldDB" id="A0A7U3MCB1"/>
<dbReference type="PANTHER" id="PTHR39940">
    <property type="entry name" value="PROTHORACICOTROPIC HORMONE, ISOFORM F"/>
    <property type="match status" value="1"/>
</dbReference>
<dbReference type="SUPFAM" id="SSF57501">
    <property type="entry name" value="Cystine-knot cytokines"/>
    <property type="match status" value="1"/>
</dbReference>
<sequence>MDPQQISRWILFASVLLLNSALELSARKPQWPGVPAWGEYLDQQRTLEDYECSVDGGQCDVMDNDGARLKMIETNEVPFKRRDNIGYPTIASFDMDTKSPIIPYFHTSQPFACSCNPQPRVHDLGPGFYPRYLSTMVCSAEGCGGGAHRCHKRLYKVPVLTRRDANNAEADPNSALLPDALRKDWMFETFTVTVACECRA</sequence>
<reference evidence="2" key="1">
    <citation type="journal article" date="2020" name="Insect Biochem. Mol. Biol.">
        <title>The Neuropeptidome of Carabus (Coleoptera, Adephaga: Carabidae).</title>
        <authorList>
            <person name="Ragionieri L."/>
            <person name="Predel R."/>
        </authorList>
    </citation>
    <scope>NUCLEOTIDE SEQUENCE</scope>
    <source>
        <strain evidence="2">45</strain>
    </source>
</reference>
<accession>A0A7U3MCB1</accession>
<name>A0A7U3MCB1_CARVO</name>
<protein>
    <submittedName>
        <fullName evidence="2">Prothoracicotropic hormone</fullName>
    </submittedName>
</protein>
<feature type="chain" id="PRO_5030683762" evidence="1">
    <location>
        <begin position="27"/>
        <end position="200"/>
    </location>
</feature>
<keyword evidence="1" id="KW-0732">Signal</keyword>
<dbReference type="InterPro" id="IPR052876">
    <property type="entry name" value="Insect_Hormone_Regulators"/>
</dbReference>
<dbReference type="InterPro" id="IPR029034">
    <property type="entry name" value="Cystine-knot_cytokine"/>
</dbReference>
<evidence type="ECO:0000313" key="2">
    <source>
        <dbReference type="EMBL" id="QHB80566.1"/>
    </source>
</evidence>
<proteinExistence type="evidence at transcript level"/>